<evidence type="ECO:0000256" key="6">
    <source>
        <dbReference type="ARBA" id="ARBA00023277"/>
    </source>
</evidence>
<comment type="catalytic activity">
    <reaction evidence="7">
        <text>3-dehydro-L-erythronate + ATP = 3-dehydro-4-O-phospho-L-erythronate + ADP + H(+)</text>
        <dbReference type="Rhea" id="RHEA:52552"/>
        <dbReference type="ChEBI" id="CHEBI:15378"/>
        <dbReference type="ChEBI" id="CHEBI:30616"/>
        <dbReference type="ChEBI" id="CHEBI:136592"/>
        <dbReference type="ChEBI" id="CHEBI:136670"/>
        <dbReference type="ChEBI" id="CHEBI:456216"/>
        <dbReference type="EC" id="2.7.1.217"/>
    </reaction>
</comment>
<evidence type="ECO:0000259" key="14">
    <source>
        <dbReference type="Pfam" id="PF17042"/>
    </source>
</evidence>
<organism evidence="15 16">
    <name type="scientific">OM182 bacterium</name>
    <dbReference type="NCBI Taxonomy" id="2510334"/>
    <lineage>
        <taxon>Bacteria</taxon>
        <taxon>Pseudomonadati</taxon>
        <taxon>Pseudomonadota</taxon>
        <taxon>Gammaproteobacteria</taxon>
        <taxon>OMG group</taxon>
        <taxon>OM182 clade</taxon>
    </lineage>
</organism>
<comment type="function">
    <text evidence="9">Catalyzes the ATP-dependent phosphorylation of 3-oxo-tetronate to 3-oxo-tetronate 4-phosphate.</text>
</comment>
<feature type="domain" description="Four-carbon acid sugar kinase N-terminal" evidence="13">
    <location>
        <begin position="4"/>
        <end position="223"/>
    </location>
</feature>
<gene>
    <name evidence="15" type="ORF">EVA68_02170</name>
</gene>
<reference evidence="15 16" key="1">
    <citation type="submission" date="2019-02" db="EMBL/GenBank/DDBJ databases">
        <title>Prokaryotic population dynamics and viral predation in marine succession experiment using metagenomics: the confinement effect.</title>
        <authorList>
            <person name="Haro-Moreno J.M."/>
            <person name="Rodriguez-Valera F."/>
            <person name="Lopez-Perez M."/>
        </authorList>
    </citation>
    <scope>NUCLEOTIDE SEQUENCE [LARGE SCALE GENOMIC DNA]</scope>
    <source>
        <strain evidence="15">MED-G157</strain>
    </source>
</reference>
<evidence type="ECO:0000256" key="7">
    <source>
        <dbReference type="ARBA" id="ARBA00035898"/>
    </source>
</evidence>
<dbReference type="SUPFAM" id="SSF142764">
    <property type="entry name" value="YgbK-like"/>
    <property type="match status" value="1"/>
</dbReference>
<dbReference type="GO" id="GO:0005524">
    <property type="term" value="F:ATP binding"/>
    <property type="evidence" value="ECO:0007669"/>
    <property type="project" value="UniProtKB-KW"/>
</dbReference>
<dbReference type="GO" id="GO:0016301">
    <property type="term" value="F:kinase activity"/>
    <property type="evidence" value="ECO:0007669"/>
    <property type="project" value="UniProtKB-KW"/>
</dbReference>
<evidence type="ECO:0000256" key="5">
    <source>
        <dbReference type="ARBA" id="ARBA00022840"/>
    </source>
</evidence>
<proteinExistence type="inferred from homology"/>
<sequence length="425" mass="45953">MLELGVIADDLTGGMMVASLLEREGVRCPLVTSVEALDNLSDDAEAVVIGRKIRLIPPKEAAADAQHSAEGLLEKNTKRIYYKYCATFDSTDDGNIGPIGEALMKTTKTDRVIFCPAFPEYSVTIFQGRMFLGGTMLGESGKRFDPVTPMTNSNLVEVLQSQSKSKVSLVPHSQLVAGKAACDDYISRQIADGANLFIVDAVDDDDVTRIAELTTDWPLTSGADAIPMFMARTWLNTERKVKQRSLLPPAPGYEAVIAGSCAENTQRQVSHFEDKHPVFRVDLVEAMSNSNFLNKIIDWAKNNINKGPICISTSADVDGVKRAQEKLGRDGAAALADEILGSSAAALKDLGVRKFVVAGGETSGQFFKSLNIEQVQVSSFDNLAGGYCHEASADPISIVTKAGGLGDEKFFFTALERMRQADNQK</sequence>
<protein>
    <recommendedName>
        <fullName evidence="11">3-oxo-tetronate kinase</fullName>
        <ecNumber evidence="10">2.7.1.217</ecNumber>
    </recommendedName>
    <alternativeName>
        <fullName evidence="12">3-dehydrotetronate 4-kinase</fullName>
    </alternativeName>
</protein>
<dbReference type="EMBL" id="SHAG01000004">
    <property type="protein sequence ID" value="RZO77236.1"/>
    <property type="molecule type" value="Genomic_DNA"/>
</dbReference>
<evidence type="ECO:0000256" key="1">
    <source>
        <dbReference type="ARBA" id="ARBA00005715"/>
    </source>
</evidence>
<evidence type="ECO:0000256" key="9">
    <source>
        <dbReference type="ARBA" id="ARBA00037335"/>
    </source>
</evidence>
<keyword evidence="5" id="KW-0067">ATP-binding</keyword>
<comment type="catalytic activity">
    <reaction evidence="8">
        <text>3-dehydro-D-erythronate + ATP = 3-dehydro-4-O-phospho-D-erythronate + ADP + H(+)</text>
        <dbReference type="Rhea" id="RHEA:52556"/>
        <dbReference type="ChEBI" id="CHEBI:15378"/>
        <dbReference type="ChEBI" id="CHEBI:30616"/>
        <dbReference type="ChEBI" id="CHEBI:57958"/>
        <dbReference type="ChEBI" id="CHEBI:136593"/>
        <dbReference type="ChEBI" id="CHEBI:456216"/>
        <dbReference type="EC" id="2.7.1.217"/>
    </reaction>
</comment>
<name>A0A520S476_9GAMM</name>
<dbReference type="InterPro" id="IPR042213">
    <property type="entry name" value="NBD_C_sf"/>
</dbReference>
<evidence type="ECO:0000256" key="12">
    <source>
        <dbReference type="ARBA" id="ARBA00041377"/>
    </source>
</evidence>
<dbReference type="InterPro" id="IPR031475">
    <property type="entry name" value="NBD_C"/>
</dbReference>
<dbReference type="Pfam" id="PF07005">
    <property type="entry name" value="SBD_N"/>
    <property type="match status" value="1"/>
</dbReference>
<dbReference type="EC" id="2.7.1.217" evidence="10"/>
<keyword evidence="2" id="KW-0808">Transferase</keyword>
<evidence type="ECO:0000313" key="15">
    <source>
        <dbReference type="EMBL" id="RZO77236.1"/>
    </source>
</evidence>
<dbReference type="InterPro" id="IPR010737">
    <property type="entry name" value="4-carb_acid_sugar_kinase_N"/>
</dbReference>
<evidence type="ECO:0000256" key="3">
    <source>
        <dbReference type="ARBA" id="ARBA00022741"/>
    </source>
</evidence>
<dbReference type="Proteomes" id="UP000316199">
    <property type="component" value="Unassembled WGS sequence"/>
</dbReference>
<evidence type="ECO:0000256" key="4">
    <source>
        <dbReference type="ARBA" id="ARBA00022777"/>
    </source>
</evidence>
<comment type="caution">
    <text evidence="15">The sequence shown here is derived from an EMBL/GenBank/DDBJ whole genome shotgun (WGS) entry which is preliminary data.</text>
</comment>
<evidence type="ECO:0000313" key="16">
    <source>
        <dbReference type="Proteomes" id="UP000316199"/>
    </source>
</evidence>
<evidence type="ECO:0000256" key="8">
    <source>
        <dbReference type="ARBA" id="ARBA00036346"/>
    </source>
</evidence>
<keyword evidence="3" id="KW-0547">Nucleotide-binding</keyword>
<dbReference type="InterPro" id="IPR037051">
    <property type="entry name" value="4-carb_acid_sugar_kinase_N_sf"/>
</dbReference>
<accession>A0A520S476</accession>
<dbReference type="AlphaFoldDB" id="A0A520S476"/>
<evidence type="ECO:0000256" key="10">
    <source>
        <dbReference type="ARBA" id="ARBA00039095"/>
    </source>
</evidence>
<dbReference type="NCBIfam" id="NF043035">
    <property type="entry name" value="OxoTetrKin"/>
    <property type="match status" value="1"/>
</dbReference>
<evidence type="ECO:0000256" key="2">
    <source>
        <dbReference type="ARBA" id="ARBA00022679"/>
    </source>
</evidence>
<feature type="domain" description="Four-carbon acid sugar kinase nucleotide binding" evidence="14">
    <location>
        <begin position="255"/>
        <end position="411"/>
    </location>
</feature>
<dbReference type="Pfam" id="PF17042">
    <property type="entry name" value="NBD_C"/>
    <property type="match status" value="1"/>
</dbReference>
<keyword evidence="4 15" id="KW-0418">Kinase</keyword>
<dbReference type="Gene3D" id="3.40.980.20">
    <property type="entry name" value="Four-carbon acid sugar kinase, nucleotide binding domain"/>
    <property type="match status" value="1"/>
</dbReference>
<comment type="similarity">
    <text evidence="1">Belongs to the four-carbon acid sugar kinase family.</text>
</comment>
<dbReference type="Gene3D" id="3.40.50.10840">
    <property type="entry name" value="Putative sugar-binding, N-terminal domain"/>
    <property type="match status" value="1"/>
</dbReference>
<dbReference type="InterPro" id="IPR050007">
    <property type="entry name" value="OtnK"/>
</dbReference>
<evidence type="ECO:0000256" key="11">
    <source>
        <dbReference type="ARBA" id="ARBA00039461"/>
    </source>
</evidence>
<evidence type="ECO:0000259" key="13">
    <source>
        <dbReference type="Pfam" id="PF07005"/>
    </source>
</evidence>
<keyword evidence="6" id="KW-0119">Carbohydrate metabolism</keyword>